<dbReference type="PROSITE" id="PS51819">
    <property type="entry name" value="VOC"/>
    <property type="match status" value="1"/>
</dbReference>
<dbReference type="InterPro" id="IPR004360">
    <property type="entry name" value="Glyas_Fos-R_dOase_dom"/>
</dbReference>
<dbReference type="InterPro" id="IPR052164">
    <property type="entry name" value="Anthracycline_SecMetBiosynth"/>
</dbReference>
<sequence>MTHTICHLEIPTTELRKAGEFYRQLFGWSIDYGWGADYATFSPGKEQLGGGLDRKDSITPGKIIIYIQVGDIDAMLRKAAKLGGKKVQDKTEITNVGWCGLFKDVDGNTIGLFTPKE</sequence>
<protein>
    <submittedName>
        <fullName evidence="2">Glyoxalase family protein</fullName>
    </submittedName>
</protein>
<dbReference type="EMBL" id="HQ214612">
    <property type="protein sequence ID" value="ADP09462.1"/>
    <property type="molecule type" value="Genomic_DNA"/>
</dbReference>
<dbReference type="SUPFAM" id="SSF54593">
    <property type="entry name" value="Glyoxalase/Bleomycin resistance protein/Dihydroxybiphenyl dioxygenase"/>
    <property type="match status" value="1"/>
</dbReference>
<dbReference type="Pfam" id="PF00903">
    <property type="entry name" value="Glyoxalase"/>
    <property type="match status" value="1"/>
</dbReference>
<proteinExistence type="predicted"/>
<evidence type="ECO:0000259" key="1">
    <source>
        <dbReference type="PROSITE" id="PS51819"/>
    </source>
</evidence>
<evidence type="ECO:0000313" key="2">
    <source>
        <dbReference type="EMBL" id="ADP09462.1"/>
    </source>
</evidence>
<dbReference type="CDD" id="cd07247">
    <property type="entry name" value="SgaA_N_like"/>
    <property type="match status" value="1"/>
</dbReference>
<dbReference type="Gene3D" id="3.10.180.10">
    <property type="entry name" value="2,3-Dihydroxybiphenyl 1,2-Dioxygenase, domain 1"/>
    <property type="match status" value="1"/>
</dbReference>
<organism evidence="2">
    <name type="scientific">uncultured marine crenarchaeote E48-1C</name>
    <dbReference type="NCBI Taxonomy" id="907718"/>
    <lineage>
        <taxon>Archaea</taxon>
        <taxon>Candidatus Bathyarchaeota</taxon>
        <taxon>environmental samples</taxon>
    </lineage>
</organism>
<name>G9BAT7_9ARCH</name>
<reference evidence="2" key="1">
    <citation type="journal article" date="2012" name="Environ. Microbiol.">
        <title>Genetic structure of three fosmid-fragments encoding 16S rRNA genes of the Miscellaneous Crenarchaeotic Group (MCG): implications for physiology and evolution of marine sedimentary archaea.</title>
        <authorList>
            <person name="Li P.Y."/>
            <person name="Xie B.B."/>
            <person name="Zhang X.Y."/>
            <person name="Qin Q.L."/>
            <person name="Dang H.Y."/>
            <person name="Wang X.M."/>
            <person name="Chen X.L."/>
            <person name="Yu J."/>
            <person name="Zhang Y.Z."/>
        </authorList>
    </citation>
    <scope>NUCLEOTIDE SEQUENCE</scope>
</reference>
<feature type="domain" description="VOC" evidence="1">
    <location>
        <begin position="4"/>
        <end position="115"/>
    </location>
</feature>
<gene>
    <name evidence="2" type="ORF">E48-1C_17</name>
</gene>
<dbReference type="AlphaFoldDB" id="G9BAT7"/>
<dbReference type="InterPro" id="IPR037523">
    <property type="entry name" value="VOC_core"/>
</dbReference>
<accession>G9BAT7</accession>
<dbReference type="PANTHER" id="PTHR33993">
    <property type="entry name" value="GLYOXALASE-RELATED"/>
    <property type="match status" value="1"/>
</dbReference>
<dbReference type="InterPro" id="IPR029068">
    <property type="entry name" value="Glyas_Bleomycin-R_OHBP_Dase"/>
</dbReference>